<feature type="transmembrane region" description="Helical" evidence="1">
    <location>
        <begin position="71"/>
        <end position="92"/>
    </location>
</feature>
<keyword evidence="1" id="KW-0472">Membrane</keyword>
<dbReference type="InterPro" id="IPR039975">
    <property type="entry name" value="IFT52"/>
</dbReference>
<protein>
    <recommendedName>
        <fullName evidence="2">ABC-type uncharacterized transport system domain-containing protein</fullName>
    </recommendedName>
</protein>
<keyword evidence="1" id="KW-1133">Transmembrane helix</keyword>
<dbReference type="Pfam" id="PF09822">
    <property type="entry name" value="ABC_transp_aux"/>
    <property type="match status" value="1"/>
</dbReference>
<keyword evidence="1" id="KW-0812">Transmembrane</keyword>
<dbReference type="EMBL" id="MFIX01000183">
    <property type="protein sequence ID" value="OGG02466.1"/>
    <property type="molecule type" value="Genomic_DNA"/>
</dbReference>
<dbReference type="PANTHER" id="PTHR12969:SF7">
    <property type="entry name" value="INTRAFLAGELLAR TRANSPORT PROTEIN 52 HOMOLOG"/>
    <property type="match status" value="1"/>
</dbReference>
<feature type="domain" description="ABC-type uncharacterised transport system" evidence="2">
    <location>
        <begin position="230"/>
        <end position="503"/>
    </location>
</feature>
<proteinExistence type="predicted"/>
<accession>A0A1F5YQQ4</accession>
<name>A0A1F5YQQ4_9BACT</name>
<comment type="caution">
    <text evidence="3">The sequence shown here is derived from an EMBL/GenBank/DDBJ whole genome shotgun (WGS) entry which is preliminary data.</text>
</comment>
<gene>
    <name evidence="3" type="ORF">A3F83_01260</name>
</gene>
<evidence type="ECO:0000313" key="3">
    <source>
        <dbReference type="EMBL" id="OGG02466.1"/>
    </source>
</evidence>
<dbReference type="AlphaFoldDB" id="A0A1F5YQQ4"/>
<organism evidence="3 4">
    <name type="scientific">Candidatus Glassbacteria bacterium RIFCSPLOWO2_12_FULL_58_11</name>
    <dbReference type="NCBI Taxonomy" id="1817867"/>
    <lineage>
        <taxon>Bacteria</taxon>
        <taxon>Candidatus Glassiibacteriota</taxon>
    </lineage>
</organism>
<feature type="transmembrane region" description="Helical" evidence="1">
    <location>
        <begin position="31"/>
        <end position="50"/>
    </location>
</feature>
<evidence type="ECO:0000313" key="4">
    <source>
        <dbReference type="Proteomes" id="UP000179129"/>
    </source>
</evidence>
<reference evidence="3 4" key="1">
    <citation type="journal article" date="2016" name="Nat. Commun.">
        <title>Thousands of microbial genomes shed light on interconnected biogeochemical processes in an aquifer system.</title>
        <authorList>
            <person name="Anantharaman K."/>
            <person name="Brown C.T."/>
            <person name="Hug L.A."/>
            <person name="Sharon I."/>
            <person name="Castelle C.J."/>
            <person name="Probst A.J."/>
            <person name="Thomas B.C."/>
            <person name="Singh A."/>
            <person name="Wilkins M.J."/>
            <person name="Karaoz U."/>
            <person name="Brodie E.L."/>
            <person name="Williams K.H."/>
            <person name="Hubbard S.S."/>
            <person name="Banfield J.F."/>
        </authorList>
    </citation>
    <scope>NUCLEOTIDE SEQUENCE [LARGE SCALE GENOMIC DNA]</scope>
</reference>
<feature type="transmembrane region" description="Helical" evidence="1">
    <location>
        <begin position="7"/>
        <end position="25"/>
    </location>
</feature>
<evidence type="ECO:0000256" key="1">
    <source>
        <dbReference type="SAM" id="Phobius"/>
    </source>
</evidence>
<dbReference type="PANTHER" id="PTHR12969">
    <property type="entry name" value="NGD5/OSM-6/IFT52"/>
    <property type="match status" value="1"/>
</dbReference>
<sequence>MKQRIRTLGYVSPVILLIGLGIYYINGLWDMLSTGLTVLGAACGIVYLVVCFDDLRQAFSARSFRSGTNSLLITCLVLSLLVFVNMIGYRSFVWKDITIARKFELSPLTQTIISDIREKKQDIYFTSFFWTYVDRNLSQEQNQTLIRQNREREGKLRDLFEVYGSVTPNFHFRFLDPNKELMLARQYNIQRYRGNVTVVEYGDYQEMATDMETEEQVTNALIRATSGEQRKVYFLEGHQELDINDGSPGGFVMARAAIGDQSYITERLNVLEAGGVPADCRALLIVGPRKPFLSEEIRLVDDYLENGGRVLVCLDPEYDSGLGEWLLSWGIRVDEDIVVDNSTAGVRQGAGPTEPLLYSYDKEHPITKFLMKAYSTMPTVRSVRLVDTPPTDLELSVLARTSDNSWGERDRNAMAARNPTFDPTDLSGPVPVAVAMLKKIEETEPGLHEIATKVGTQAPTKQEIEKIKREKSQTKAEMVVFGDSQFASNSYLRYGGNWDLFMNAVNWLIGDERLITIRPKDPEDQTIYVNQRQSNRMALMLQYALPALLVILGTWVWVIRRFR</sequence>
<dbReference type="Proteomes" id="UP000179129">
    <property type="component" value="Unassembled WGS sequence"/>
</dbReference>
<feature type="transmembrane region" description="Helical" evidence="1">
    <location>
        <begin position="540"/>
        <end position="559"/>
    </location>
</feature>
<dbReference type="InterPro" id="IPR019196">
    <property type="entry name" value="ABC_transp_unknown"/>
</dbReference>
<evidence type="ECO:0000259" key="2">
    <source>
        <dbReference type="Pfam" id="PF09822"/>
    </source>
</evidence>
<dbReference type="STRING" id="1817867.A3F83_01260"/>